<name>A0A8S5T6W1_9CAUD</name>
<reference evidence="1" key="1">
    <citation type="journal article" date="2021" name="Proc. Natl. Acad. Sci. U.S.A.">
        <title>A Catalog of Tens of Thousands of Viruses from Human Metagenomes Reveals Hidden Associations with Chronic Diseases.</title>
        <authorList>
            <person name="Tisza M.J."/>
            <person name="Buck C.B."/>
        </authorList>
    </citation>
    <scope>NUCLEOTIDE SEQUENCE</scope>
    <source>
        <strain evidence="1">CtxMM9</strain>
    </source>
</reference>
<sequence length="209" mass="23993">MMDNDEFFLSRKEKLGVPRSYEFTTDITDENVMVERRFKLEVLDWLNNGKVKLFKSPTEGNYLVRLMNVSLTPNDTVSRMIHTFSCTAEEVAAFTDENLSIYNLINIGDITLGQMRWGTIVFSELYDEVATAHPDLDANGIAEYICNMDLMKGYGCYYLKITDATLGLNLSFDKLNLLIGITGQYEASFEEPLYNLHFVKNTYYSEDNN</sequence>
<protein>
    <submittedName>
        <fullName evidence="1">Uncharacterized protein</fullName>
    </submittedName>
</protein>
<dbReference type="EMBL" id="BK032759">
    <property type="protein sequence ID" value="DAF58755.1"/>
    <property type="molecule type" value="Genomic_DNA"/>
</dbReference>
<evidence type="ECO:0000313" key="1">
    <source>
        <dbReference type="EMBL" id="DAF58755.1"/>
    </source>
</evidence>
<organism evidence="1">
    <name type="scientific">Siphoviridae sp. ctxMM9</name>
    <dbReference type="NCBI Taxonomy" id="2827973"/>
    <lineage>
        <taxon>Viruses</taxon>
        <taxon>Duplodnaviria</taxon>
        <taxon>Heunggongvirae</taxon>
        <taxon>Uroviricota</taxon>
        <taxon>Caudoviricetes</taxon>
    </lineage>
</organism>
<accession>A0A8S5T6W1</accession>
<proteinExistence type="predicted"/>